<sequence length="667" mass="74415">MVKNREVTPKLGRIRARSGEISHGRAYLNKVIKATNLARGGGAMKPVVSRFTGSRISRGKGVASVLATRASVASFRQRRVVVKSRIVRLAGKGRAAAAAHMRYIQRDGVTKEGLKGELYNARDDRADGREFFARSEGDRHQFRFIVSPEDGVQYDDLKSVTRRLLGSMEQDLGTKLDWVAVDHFNTGHPHTHVLIRGKDDRGKDLVIAPEYITSGVRERAIEIVSLDLGPRTQREIHASLQAEVTQERFTSIDRELLGRQDAQGLVRPVDGNTFRQSLLAGRLHMLGRLGLAQLTGPSEWQLRDDMQPVLRRLGERGDIIKQLAHDMKALGRDDVLSDFLVHDQDPAKRTDENVPPRLTGALIRRGLSDELNDRHYVVIDGLDGHVHVVDIGRGDRTSFIEPNSILTIEARVPSIRQSDITIAKVASHSDGFYNVANHLAFDRSASVDFAEAHRRRLQAIERVTKKIEKAPAGSFRIGKDYLDAALAYEKRLVSDSPARIDVETSIALDRQPAHNGPTWLDKRLLSGEAVEEPANGFGAAVTNALKQRQQWLIEEGLAESGPDGSVIYGRDMTQKLAQRQLNQVAVQLSEDLGLAYRPSQQSERVEGRLSRMIMSVDTKYAVVERSKEFTLVPWRKELEREIGKQVSVIDRGSGIQWETGRNKGMGR</sequence>
<gene>
    <name evidence="1" type="ORF">SAMN02927928_2809</name>
</gene>
<dbReference type="STRING" id="260084.SAMN02927928_2809"/>
<dbReference type="InterPro" id="IPR021795">
    <property type="entry name" value="DUF3363"/>
</dbReference>
<evidence type="ECO:0000313" key="2">
    <source>
        <dbReference type="Proteomes" id="UP000199150"/>
    </source>
</evidence>
<dbReference type="Proteomes" id="UP000199150">
    <property type="component" value="Unassembled WGS sequence"/>
</dbReference>
<accession>A0A1G4SPP2</accession>
<dbReference type="OrthoDB" id="9809969at2"/>
<reference evidence="2" key="1">
    <citation type="submission" date="2016-10" db="EMBL/GenBank/DDBJ databases">
        <authorList>
            <person name="Varghese N."/>
            <person name="Submissions S."/>
        </authorList>
    </citation>
    <scope>NUCLEOTIDE SEQUENCE [LARGE SCALE GENOMIC DNA]</scope>
    <source>
        <strain evidence="2">CGMCC 1.3431</strain>
    </source>
</reference>
<evidence type="ECO:0000313" key="1">
    <source>
        <dbReference type="EMBL" id="SCW71172.1"/>
    </source>
</evidence>
<name>A0A1G4SPP2_9CAUL</name>
<protein>
    <submittedName>
        <fullName evidence="1">Type IV secretory pathway, VirD2 components (Relaxase)</fullName>
    </submittedName>
</protein>
<dbReference type="EMBL" id="FMTS01000005">
    <property type="protein sequence ID" value="SCW71172.1"/>
    <property type="molecule type" value="Genomic_DNA"/>
</dbReference>
<dbReference type="RefSeq" id="WP_090649207.1">
    <property type="nucleotide sequence ID" value="NZ_CBCRYE010000003.1"/>
</dbReference>
<dbReference type="Pfam" id="PF11843">
    <property type="entry name" value="DUF3363"/>
    <property type="match status" value="1"/>
</dbReference>
<keyword evidence="2" id="KW-1185">Reference proteome</keyword>
<organism evidence="1 2">
    <name type="scientific">Asticcacaulis taihuensis</name>
    <dbReference type="NCBI Taxonomy" id="260084"/>
    <lineage>
        <taxon>Bacteria</taxon>
        <taxon>Pseudomonadati</taxon>
        <taxon>Pseudomonadota</taxon>
        <taxon>Alphaproteobacteria</taxon>
        <taxon>Caulobacterales</taxon>
        <taxon>Caulobacteraceae</taxon>
        <taxon>Asticcacaulis</taxon>
    </lineage>
</organism>
<dbReference type="AlphaFoldDB" id="A0A1G4SPP2"/>
<proteinExistence type="predicted"/>